<dbReference type="RefSeq" id="WP_311427040.1">
    <property type="nucleotide sequence ID" value="NZ_JAVRIA010000003.1"/>
</dbReference>
<sequence>MNNRNIHADFLNVLKYKDQELIDLYIGLRDYILSLYPESIELLYHTHALTSVYSTSEKLGDAFCMIPIYTNHLNLGFNKGTLLNDETKLLQGTGKLIRHIPILKPEDYRNSNVQQLITSAIELSLTDRNHAPKNTGITISKIKT</sequence>
<proteinExistence type="predicted"/>
<evidence type="ECO:0000313" key="2">
    <source>
        <dbReference type="Proteomes" id="UP001259492"/>
    </source>
</evidence>
<organism evidence="1 2">
    <name type="scientific">Microcosmobacter mediterraneus</name>
    <dbReference type="NCBI Taxonomy" id="3075607"/>
    <lineage>
        <taxon>Bacteria</taxon>
        <taxon>Pseudomonadati</taxon>
        <taxon>Bacteroidota</taxon>
        <taxon>Flavobacteriia</taxon>
        <taxon>Flavobacteriales</taxon>
        <taxon>Flavobacteriaceae</taxon>
        <taxon>Microcosmobacter</taxon>
    </lineage>
</organism>
<evidence type="ECO:0000313" key="1">
    <source>
        <dbReference type="EMBL" id="MDT0558265.1"/>
    </source>
</evidence>
<gene>
    <name evidence="1" type="ORF">RM697_06390</name>
</gene>
<accession>A0ABU2YLX1</accession>
<keyword evidence="2" id="KW-1185">Reference proteome</keyword>
<reference evidence="1 2" key="1">
    <citation type="submission" date="2023-09" db="EMBL/GenBank/DDBJ databases">
        <authorList>
            <person name="Rey-Velasco X."/>
        </authorList>
    </citation>
    <scope>NUCLEOTIDE SEQUENCE [LARGE SCALE GENOMIC DNA]</scope>
    <source>
        <strain evidence="1 2">W332</strain>
    </source>
</reference>
<dbReference type="Proteomes" id="UP001259492">
    <property type="component" value="Unassembled WGS sequence"/>
</dbReference>
<name>A0ABU2YLX1_9FLAO</name>
<protein>
    <submittedName>
        <fullName evidence="1">DUF1801 domain-containing protein</fullName>
    </submittedName>
</protein>
<dbReference type="EMBL" id="JAVRIA010000003">
    <property type="protein sequence ID" value="MDT0558265.1"/>
    <property type="molecule type" value="Genomic_DNA"/>
</dbReference>
<comment type="caution">
    <text evidence="1">The sequence shown here is derived from an EMBL/GenBank/DDBJ whole genome shotgun (WGS) entry which is preliminary data.</text>
</comment>